<dbReference type="RefSeq" id="WP_165035106.1">
    <property type="nucleotide sequence ID" value="NZ_CAAAFT010000354.1"/>
</dbReference>
<reference evidence="4" key="1">
    <citation type="submission" date="2016-02" db="EMBL/GenBank/DDBJ databases">
        <authorList>
            <person name="Wibberg D."/>
        </authorList>
    </citation>
    <scope>NUCLEOTIDE SEQUENCE [LARGE SCALE GENOMIC DNA]</scope>
</reference>
<evidence type="ECO:0000313" key="4">
    <source>
        <dbReference type="Proteomes" id="UP000199013"/>
    </source>
</evidence>
<comment type="function">
    <text evidence="2">Antitoxin component of a type II toxin-antitoxin (TA) system.</text>
</comment>
<dbReference type="SUPFAM" id="SSF143120">
    <property type="entry name" value="YefM-like"/>
    <property type="match status" value="1"/>
</dbReference>
<name>A0A1C3P6X4_9ACTN</name>
<protein>
    <recommendedName>
        <fullName evidence="2">Antitoxin</fullName>
    </recommendedName>
</protein>
<dbReference type="InterPro" id="IPR006442">
    <property type="entry name" value="Antitoxin_Phd/YefM"/>
</dbReference>
<keyword evidence="4" id="KW-1185">Reference proteome</keyword>
<dbReference type="NCBIfam" id="TIGR01552">
    <property type="entry name" value="phd_fam"/>
    <property type="match status" value="1"/>
</dbReference>
<dbReference type="Gene3D" id="3.40.1620.10">
    <property type="entry name" value="YefM-like domain"/>
    <property type="match status" value="1"/>
</dbReference>
<organism evidence="3 4">
    <name type="scientific">Candidatus Protofrankia californiensis</name>
    <dbReference type="NCBI Taxonomy" id="1839754"/>
    <lineage>
        <taxon>Bacteria</taxon>
        <taxon>Bacillati</taxon>
        <taxon>Actinomycetota</taxon>
        <taxon>Actinomycetes</taxon>
        <taxon>Frankiales</taxon>
        <taxon>Frankiaceae</taxon>
        <taxon>Protofrankia</taxon>
    </lineage>
</organism>
<evidence type="ECO:0000313" key="3">
    <source>
        <dbReference type="EMBL" id="SBW25536.1"/>
    </source>
</evidence>
<dbReference type="InterPro" id="IPR051405">
    <property type="entry name" value="phD/YefM_antitoxin"/>
</dbReference>
<sequence length="93" mass="10268">MTVSEARANLPELLTRVDNGEEITITRHGRPAAVLIRPDALRARRAHAALADAERIHELLQTARATPLPTSGGLSVTRAEELIREIRTGRENR</sequence>
<dbReference type="PANTHER" id="PTHR33713">
    <property type="entry name" value="ANTITOXIN YAFN-RELATED"/>
    <property type="match status" value="1"/>
</dbReference>
<dbReference type="Proteomes" id="UP000199013">
    <property type="component" value="Unassembled WGS sequence"/>
</dbReference>
<evidence type="ECO:0000256" key="1">
    <source>
        <dbReference type="ARBA" id="ARBA00009981"/>
    </source>
</evidence>
<dbReference type="Pfam" id="PF02604">
    <property type="entry name" value="PhdYeFM_antitox"/>
    <property type="match status" value="1"/>
</dbReference>
<gene>
    <name evidence="3" type="ORF">FDG2_4584</name>
</gene>
<proteinExistence type="inferred from homology"/>
<dbReference type="EMBL" id="FLUV01001914">
    <property type="protein sequence ID" value="SBW25536.1"/>
    <property type="molecule type" value="Genomic_DNA"/>
</dbReference>
<dbReference type="AlphaFoldDB" id="A0A1C3P6X4"/>
<accession>A0A1C3P6X4</accession>
<comment type="similarity">
    <text evidence="1 2">Belongs to the phD/YefM antitoxin family.</text>
</comment>
<evidence type="ECO:0000256" key="2">
    <source>
        <dbReference type="RuleBase" id="RU362080"/>
    </source>
</evidence>
<dbReference type="InterPro" id="IPR036165">
    <property type="entry name" value="YefM-like_sf"/>
</dbReference>
<dbReference type="PANTHER" id="PTHR33713:SF6">
    <property type="entry name" value="ANTITOXIN YEFM"/>
    <property type="match status" value="1"/>
</dbReference>